<gene>
    <name evidence="1" type="ORF">GIY23_13525</name>
</gene>
<evidence type="ECO:0000313" key="2">
    <source>
        <dbReference type="Proteomes" id="UP000371041"/>
    </source>
</evidence>
<accession>A0A5Q3QFU5</accession>
<organism evidence="1 2">
    <name type="scientific">Allosaccharopolyspora coralli</name>
    <dbReference type="NCBI Taxonomy" id="2665642"/>
    <lineage>
        <taxon>Bacteria</taxon>
        <taxon>Bacillati</taxon>
        <taxon>Actinomycetota</taxon>
        <taxon>Actinomycetes</taxon>
        <taxon>Pseudonocardiales</taxon>
        <taxon>Pseudonocardiaceae</taxon>
        <taxon>Allosaccharopolyspora</taxon>
    </lineage>
</organism>
<reference evidence="2" key="1">
    <citation type="submission" date="2019-11" db="EMBL/GenBank/DDBJ databases">
        <title>The complete genome sequence of Saccharopolyspora sp. E2A.</title>
        <authorList>
            <person name="Zhang G."/>
        </authorList>
    </citation>
    <scope>NUCLEOTIDE SEQUENCE [LARGE SCALE GENOMIC DNA]</scope>
    <source>
        <strain evidence="2">E2A</strain>
    </source>
</reference>
<proteinExistence type="predicted"/>
<keyword evidence="2" id="KW-1185">Reference proteome</keyword>
<dbReference type="Proteomes" id="UP000371041">
    <property type="component" value="Chromosome"/>
</dbReference>
<dbReference type="NCBIfam" id="NF038147">
    <property type="entry name" value="lanti_IV_venA"/>
    <property type="match status" value="1"/>
</dbReference>
<name>A0A5Q3QFU5_9PSEU</name>
<dbReference type="AlphaFoldDB" id="A0A5Q3QFU5"/>
<evidence type="ECO:0000313" key="1">
    <source>
        <dbReference type="EMBL" id="QGK70405.1"/>
    </source>
</evidence>
<dbReference type="KEGG" id="sace:GIY23_13525"/>
<protein>
    <submittedName>
        <fullName evidence="1">Uncharacterized protein</fullName>
    </submittedName>
</protein>
<dbReference type="EMBL" id="CP045929">
    <property type="protein sequence ID" value="QGK70405.1"/>
    <property type="molecule type" value="Genomic_DNA"/>
</dbReference>
<sequence length="57" mass="5888">MNDMELQDFDMVASLQELPETDPIEVDGIQLGGGGTCACVGLLTALNTVCVGVSCVN</sequence>